<organism>
    <name type="scientific">Culex quinquefasciatus</name>
    <name type="common">Southern house mosquito</name>
    <name type="synonym">Culex pungens</name>
    <dbReference type="NCBI Taxonomy" id="7176"/>
    <lineage>
        <taxon>Eukaryota</taxon>
        <taxon>Metazoa</taxon>
        <taxon>Ecdysozoa</taxon>
        <taxon>Arthropoda</taxon>
        <taxon>Hexapoda</taxon>
        <taxon>Insecta</taxon>
        <taxon>Pterygota</taxon>
        <taxon>Neoptera</taxon>
        <taxon>Endopterygota</taxon>
        <taxon>Diptera</taxon>
        <taxon>Nematocera</taxon>
        <taxon>Culicoidea</taxon>
        <taxon>Culicidae</taxon>
        <taxon>Culicinae</taxon>
        <taxon>Culicini</taxon>
        <taxon>Culex</taxon>
        <taxon>Culex</taxon>
    </lineage>
</organism>
<reference evidence="4" key="2">
    <citation type="submission" date="2021-02" db="UniProtKB">
        <authorList>
            <consortium name="EnsemblMetazoa"/>
        </authorList>
    </citation>
    <scope>IDENTIFICATION</scope>
    <source>
        <strain evidence="4">JHB</strain>
    </source>
</reference>
<dbReference type="VEuPathDB" id="VectorBase:CQUJHB015445"/>
<dbReference type="HOGENOM" id="CLU_776722_0_0_1"/>
<name>B0XI75_CULQU</name>
<accession>B0XI75</accession>
<dbReference type="Gene3D" id="3.40.50.300">
    <property type="entry name" value="P-loop containing nucleotide triphosphate hydrolases"/>
    <property type="match status" value="1"/>
</dbReference>
<dbReference type="VEuPathDB" id="VectorBase:CPIJ019197"/>
<evidence type="ECO:0000313" key="5">
    <source>
        <dbReference type="Proteomes" id="UP000002320"/>
    </source>
</evidence>
<dbReference type="KEGG" id="cqu:CpipJ_CPIJ019197"/>
<evidence type="ECO:0000313" key="4">
    <source>
        <dbReference type="EnsemblMetazoa" id="CPIJ019197-PA"/>
    </source>
</evidence>
<dbReference type="GO" id="GO:0005524">
    <property type="term" value="F:ATP binding"/>
    <property type="evidence" value="ECO:0007669"/>
    <property type="project" value="UniProtKB-KW"/>
</dbReference>
<dbReference type="InterPro" id="IPR050221">
    <property type="entry name" value="26S_Proteasome_ATPase"/>
</dbReference>
<dbReference type="EnsemblMetazoa" id="CPIJ019197-RA">
    <property type="protein sequence ID" value="CPIJ019197-PA"/>
    <property type="gene ID" value="CPIJ019197"/>
</dbReference>
<keyword evidence="2" id="KW-0067">ATP-binding</keyword>
<dbReference type="InterPro" id="IPR027417">
    <property type="entry name" value="P-loop_NTPase"/>
</dbReference>
<keyword evidence="5" id="KW-1185">Reference proteome</keyword>
<dbReference type="InParanoid" id="B0XI75"/>
<evidence type="ECO:0000256" key="1">
    <source>
        <dbReference type="ARBA" id="ARBA00022741"/>
    </source>
</evidence>
<dbReference type="eggNOG" id="KOG0652">
    <property type="taxonomic scope" value="Eukaryota"/>
</dbReference>
<protein>
    <submittedName>
        <fullName evidence="3 4">26S protease regulatory subunit 6a</fullName>
    </submittedName>
</protein>
<evidence type="ECO:0000313" key="3">
    <source>
        <dbReference type="EMBL" id="EDS29065.1"/>
    </source>
</evidence>
<dbReference type="GO" id="GO:0006508">
    <property type="term" value="P:proteolysis"/>
    <property type="evidence" value="ECO:0007669"/>
    <property type="project" value="UniProtKB-KW"/>
</dbReference>
<dbReference type="VEuPathDB" id="VectorBase:CQUJHB016385"/>
<dbReference type="Proteomes" id="UP000002320">
    <property type="component" value="Unassembled WGS sequence"/>
</dbReference>
<evidence type="ECO:0000256" key="2">
    <source>
        <dbReference type="ARBA" id="ARBA00022840"/>
    </source>
</evidence>
<dbReference type="AlphaFoldDB" id="B0XI75"/>
<keyword evidence="1" id="KW-0547">Nucleotide-binding</keyword>
<dbReference type="GO" id="GO:0008233">
    <property type="term" value="F:peptidase activity"/>
    <property type="evidence" value="ECO:0007669"/>
    <property type="project" value="UniProtKB-KW"/>
</dbReference>
<keyword evidence="3" id="KW-0378">Hydrolase</keyword>
<proteinExistence type="predicted"/>
<dbReference type="EMBL" id="DS233274">
    <property type="protein sequence ID" value="EDS29065.1"/>
    <property type="molecule type" value="Genomic_DNA"/>
</dbReference>
<reference evidence="3" key="1">
    <citation type="submission" date="2007-03" db="EMBL/GenBank/DDBJ databases">
        <title>Annotation of Culex pipiens quinquefasciatus.</title>
        <authorList>
            <consortium name="The Broad Institute Genome Sequencing Platform"/>
            <person name="Atkinson P.W."/>
            <person name="Hemingway J."/>
            <person name="Christensen B.M."/>
            <person name="Higgs S."/>
            <person name="Kodira C."/>
            <person name="Hannick L."/>
            <person name="Megy K."/>
            <person name="O'Leary S."/>
            <person name="Pearson M."/>
            <person name="Haas B.J."/>
            <person name="Mauceli E."/>
            <person name="Wortman J.R."/>
            <person name="Lee N.H."/>
            <person name="Guigo R."/>
            <person name="Stanke M."/>
            <person name="Alvarado L."/>
            <person name="Amedeo P."/>
            <person name="Antoine C.H."/>
            <person name="Arensburger P."/>
            <person name="Bidwell S.L."/>
            <person name="Crawford M."/>
            <person name="Camaro F."/>
            <person name="Devon K."/>
            <person name="Engels R."/>
            <person name="Hammond M."/>
            <person name="Howarth C."/>
            <person name="Koehrsen M."/>
            <person name="Lawson D."/>
            <person name="Montgomery P."/>
            <person name="Nene V."/>
            <person name="Nusbaum C."/>
            <person name="Puiu D."/>
            <person name="Romero-Severson J."/>
            <person name="Severson D.W."/>
            <person name="Shumway M."/>
            <person name="Sisk P."/>
            <person name="Stolte C."/>
            <person name="Zeng Q."/>
            <person name="Eisenstadt E."/>
            <person name="Fraser-Liggett C."/>
            <person name="Strausberg R."/>
            <person name="Galagan J."/>
            <person name="Birren B."/>
            <person name="Collins F.H."/>
        </authorList>
    </citation>
    <scope>NUCLEOTIDE SEQUENCE [LARGE SCALE GENOMIC DNA]</scope>
    <source>
        <strain evidence="3">JHB</strain>
    </source>
</reference>
<dbReference type="STRING" id="7176.B0XI75"/>
<sequence>MVVTQEDKSIELLDVDPQETKDDGAVVVLDSKRKGKRIVIKTLTRQTYFLPVFGLVDPEKLKPGDLYSDIGGLDRQIQKLIEAVVLPTTHKDKFKNLRIHPPKSTYLKLAGHPNQLDTRVDTTIGLPAHIDSAGGLNPPLASNRIIFTGTSFSLATSPSIRSTSSISLLNREPFSSSSPFTNPELSITLPSSSPNVTLFPPTMVNVPSPSHVLCFLVVILPQHTCVVVETEDDRAVVVLDYQWKGKRPVIKTTTRQTYFLLVIGLVVPEKLKPGDESEEGLVRRISSWTLPAEYDALVKAMEVDERPTEHYSDIGGLDKQIQELIEAVVLPMTHKDSFKILGIHPPKGVLHAFGWCL</sequence>
<keyword evidence="3" id="KW-0645">Protease</keyword>
<gene>
    <name evidence="4" type="primary">6053222</name>
    <name evidence="3" type="ORF">CpipJ_CPIJ019197</name>
</gene>
<dbReference type="OrthoDB" id="7790848at2759"/>
<dbReference type="PANTHER" id="PTHR23073">
    <property type="entry name" value="26S PROTEASOME REGULATORY SUBUNIT"/>
    <property type="match status" value="1"/>
</dbReference>